<keyword evidence="1" id="KW-0472">Membrane</keyword>
<organism evidence="2 3">
    <name type="scientific">Paractinoplanes durhamensis</name>
    <dbReference type="NCBI Taxonomy" id="113563"/>
    <lineage>
        <taxon>Bacteria</taxon>
        <taxon>Bacillati</taxon>
        <taxon>Actinomycetota</taxon>
        <taxon>Actinomycetes</taxon>
        <taxon>Micromonosporales</taxon>
        <taxon>Micromonosporaceae</taxon>
        <taxon>Paractinoplanes</taxon>
    </lineage>
</organism>
<keyword evidence="1" id="KW-0812">Transmembrane</keyword>
<sequence length="135" mass="14554">MGGVQSSAVVPGRAAITAVWGFLAAAFGADLFADVGDRPETVFRFVVAMLGLFLVFRELTAQAERRADYETAERWSLSDTQNLVALLVLAAVLAVTVAFPIGSITEPTASACYAILYTVLAAYFVFTRRRTLRGK</sequence>
<name>A0ABQ3Z4G3_9ACTN</name>
<evidence type="ECO:0000313" key="3">
    <source>
        <dbReference type="Proteomes" id="UP000637628"/>
    </source>
</evidence>
<keyword evidence="3" id="KW-1185">Reference proteome</keyword>
<evidence type="ECO:0000256" key="1">
    <source>
        <dbReference type="SAM" id="Phobius"/>
    </source>
</evidence>
<evidence type="ECO:0000313" key="2">
    <source>
        <dbReference type="EMBL" id="GIE04686.1"/>
    </source>
</evidence>
<accession>A0ABQ3Z4G3</accession>
<dbReference type="EMBL" id="BOML01000049">
    <property type="protein sequence ID" value="GIE04686.1"/>
    <property type="molecule type" value="Genomic_DNA"/>
</dbReference>
<comment type="caution">
    <text evidence="2">The sequence shown here is derived from an EMBL/GenBank/DDBJ whole genome shotgun (WGS) entry which is preliminary data.</text>
</comment>
<gene>
    <name evidence="2" type="ORF">Adu01nite_60360</name>
</gene>
<keyword evidence="1" id="KW-1133">Transmembrane helix</keyword>
<feature type="transmembrane region" description="Helical" evidence="1">
    <location>
        <begin position="41"/>
        <end position="61"/>
    </location>
</feature>
<reference evidence="2 3" key="1">
    <citation type="submission" date="2021-01" db="EMBL/GenBank/DDBJ databases">
        <title>Whole genome shotgun sequence of Actinoplanes durhamensis NBRC 14914.</title>
        <authorList>
            <person name="Komaki H."/>
            <person name="Tamura T."/>
        </authorList>
    </citation>
    <scope>NUCLEOTIDE SEQUENCE [LARGE SCALE GENOMIC DNA]</scope>
    <source>
        <strain evidence="2 3">NBRC 14914</strain>
    </source>
</reference>
<feature type="transmembrane region" description="Helical" evidence="1">
    <location>
        <begin position="82"/>
        <end position="102"/>
    </location>
</feature>
<feature type="transmembrane region" description="Helical" evidence="1">
    <location>
        <begin position="12"/>
        <end position="29"/>
    </location>
</feature>
<protein>
    <submittedName>
        <fullName evidence="2">Uncharacterized protein</fullName>
    </submittedName>
</protein>
<dbReference type="Proteomes" id="UP000637628">
    <property type="component" value="Unassembled WGS sequence"/>
</dbReference>
<feature type="transmembrane region" description="Helical" evidence="1">
    <location>
        <begin position="108"/>
        <end position="126"/>
    </location>
</feature>
<proteinExistence type="predicted"/>